<keyword evidence="6" id="KW-0964">Secreted</keyword>
<evidence type="ECO:0000256" key="4">
    <source>
        <dbReference type="ARBA" id="ARBA00006463"/>
    </source>
</evidence>
<sequence length="423" mass="42919">MINLGIRLSDSSDWQQSSALGNNSTDKGTGTSSSTSNDMGTGTSGSQDTTTKLLAMLIMAALEMMKQSNSSSDNGTGTSSSDPFSSKSSTDNTMQQLTNSLLNGSMSDSSNGGGQLSQASSPLTQEVGKMMDTQPETFSSPAALASTGGNGESAGASDVGTGTTSLGDTGSKTSDLGGNVLGTGTSNNSAATNSTSLGGTSDTSTADVGTDTSTQANNTSNSAVNMFPTASSSPNVVDETIVVKAGETFDGKGQTFTASSKLGKGDQAEDQKPLFVLEDGATLKNVVIGDNGADGVHTKGDATVDNVHWTNVGEDALTMKKSGDVTIKNSSAKGADDKIFQLNAAGTLTLDNVQADDFGKLVRTNGGQQADWEINLNNVKASNGHNALVQSDSNTVKVNATNVSTDNVKGMYKLPESGQLNIA</sequence>
<dbReference type="Proteomes" id="UP001199044">
    <property type="component" value="Unassembled WGS sequence"/>
</dbReference>
<keyword evidence="8" id="KW-0106">Calcium</keyword>
<protein>
    <recommendedName>
        <fullName evidence="5">pectate lyase</fullName>
        <ecNumber evidence="5">4.2.2.2</ecNumber>
    </recommendedName>
</protein>
<comment type="catalytic activity">
    <reaction evidence="1">
        <text>Eliminative cleavage of (1-&gt;4)-alpha-D-galacturonan to give oligosaccharides with 4-deoxy-alpha-D-galact-4-enuronosyl groups at their non-reducing ends.</text>
        <dbReference type="EC" id="4.2.2.2"/>
    </reaction>
</comment>
<evidence type="ECO:0000256" key="9">
    <source>
        <dbReference type="ARBA" id="ARBA00023239"/>
    </source>
</evidence>
<dbReference type="InterPro" id="IPR011050">
    <property type="entry name" value="Pectin_lyase_fold/virulence"/>
</dbReference>
<evidence type="ECO:0000256" key="5">
    <source>
        <dbReference type="ARBA" id="ARBA00012272"/>
    </source>
</evidence>
<feature type="region of interest" description="Disordered" evidence="10">
    <location>
        <begin position="139"/>
        <end position="231"/>
    </location>
</feature>
<name>A0ABS7YMP3_9VIBR</name>
<evidence type="ECO:0000256" key="8">
    <source>
        <dbReference type="ARBA" id="ARBA00022837"/>
    </source>
</evidence>
<feature type="compositionally biased region" description="Low complexity" evidence="10">
    <location>
        <begin position="157"/>
        <end position="175"/>
    </location>
</feature>
<evidence type="ECO:0000313" key="11">
    <source>
        <dbReference type="EMBL" id="MCA2016936.1"/>
    </source>
</evidence>
<dbReference type="EMBL" id="JAIWIU010000077">
    <property type="protein sequence ID" value="MCA2016936.1"/>
    <property type="molecule type" value="Genomic_DNA"/>
</dbReference>
<evidence type="ECO:0000256" key="7">
    <source>
        <dbReference type="ARBA" id="ARBA00022729"/>
    </source>
</evidence>
<evidence type="ECO:0000313" key="12">
    <source>
        <dbReference type="Proteomes" id="UP001199044"/>
    </source>
</evidence>
<dbReference type="SUPFAM" id="SSF51126">
    <property type="entry name" value="Pectin lyase-like"/>
    <property type="match status" value="1"/>
</dbReference>
<feature type="region of interest" description="Disordered" evidence="10">
    <location>
        <begin position="67"/>
        <end position="121"/>
    </location>
</feature>
<keyword evidence="7" id="KW-0732">Signal</keyword>
<feature type="compositionally biased region" description="Low complexity" evidence="10">
    <location>
        <begin position="99"/>
        <end position="110"/>
    </location>
</feature>
<organism evidence="11 12">
    <name type="scientific">Vibrio tritonius</name>
    <dbReference type="NCBI Taxonomy" id="1435069"/>
    <lineage>
        <taxon>Bacteria</taxon>
        <taxon>Pseudomonadati</taxon>
        <taxon>Pseudomonadota</taxon>
        <taxon>Gammaproteobacteria</taxon>
        <taxon>Vibrionales</taxon>
        <taxon>Vibrionaceae</taxon>
        <taxon>Vibrio</taxon>
    </lineage>
</organism>
<feature type="compositionally biased region" description="Polar residues" evidence="10">
    <location>
        <begin position="206"/>
        <end position="231"/>
    </location>
</feature>
<dbReference type="GO" id="GO:0030570">
    <property type="term" value="F:pectate lyase activity"/>
    <property type="evidence" value="ECO:0007669"/>
    <property type="project" value="UniProtKB-EC"/>
</dbReference>
<dbReference type="PANTHER" id="PTHR33407">
    <property type="entry name" value="PECTATE LYASE F-RELATED"/>
    <property type="match status" value="1"/>
</dbReference>
<dbReference type="EC" id="4.2.2.2" evidence="5"/>
<dbReference type="InterPro" id="IPR012334">
    <property type="entry name" value="Pectin_lyas_fold"/>
</dbReference>
<feature type="compositionally biased region" description="Polar residues" evidence="10">
    <location>
        <begin position="9"/>
        <end position="20"/>
    </location>
</feature>
<evidence type="ECO:0000256" key="2">
    <source>
        <dbReference type="ARBA" id="ARBA00001913"/>
    </source>
</evidence>
<keyword evidence="12" id="KW-1185">Reference proteome</keyword>
<accession>A0ABS7YMP3</accession>
<feature type="compositionally biased region" description="Low complexity" evidence="10">
    <location>
        <begin position="67"/>
        <end position="89"/>
    </location>
</feature>
<comment type="cofactor">
    <cofactor evidence="2">
        <name>Ca(2+)</name>
        <dbReference type="ChEBI" id="CHEBI:29108"/>
    </cofactor>
</comment>
<gene>
    <name evidence="11" type="ORF">LDJ79_12495</name>
</gene>
<dbReference type="InterPro" id="IPR004898">
    <property type="entry name" value="Pectate_lyase_PlyH/PlyE-like"/>
</dbReference>
<comment type="caution">
    <text evidence="11">The sequence shown here is derived from an EMBL/GenBank/DDBJ whole genome shotgun (WGS) entry which is preliminary data.</text>
</comment>
<evidence type="ECO:0000256" key="10">
    <source>
        <dbReference type="SAM" id="MobiDB-lite"/>
    </source>
</evidence>
<proteinExistence type="inferred from homology"/>
<evidence type="ECO:0000256" key="3">
    <source>
        <dbReference type="ARBA" id="ARBA00004613"/>
    </source>
</evidence>
<comment type="similarity">
    <text evidence="4">Belongs to the polysaccharide lyase 3 family.</text>
</comment>
<evidence type="ECO:0000256" key="1">
    <source>
        <dbReference type="ARBA" id="ARBA00000695"/>
    </source>
</evidence>
<evidence type="ECO:0000256" key="6">
    <source>
        <dbReference type="ARBA" id="ARBA00022525"/>
    </source>
</evidence>
<feature type="compositionally biased region" description="Low complexity" evidence="10">
    <location>
        <begin position="182"/>
        <end position="205"/>
    </location>
</feature>
<comment type="subcellular location">
    <subcellularLocation>
        <location evidence="3">Secreted</location>
    </subcellularLocation>
</comment>
<reference evidence="12" key="1">
    <citation type="submission" date="2023-07" db="EMBL/GenBank/DDBJ databases">
        <title>Molecular identification of indigenous halophilic bacteria isolated from red sea cost, biodegradation of synthetic dyes and assessment of degraded metabolite toxicity.</title>
        <authorList>
            <person name="Chaieb K."/>
            <person name="Altayb H.N."/>
        </authorList>
    </citation>
    <scope>NUCLEOTIDE SEQUENCE [LARGE SCALE GENOMIC DNA]</scope>
    <source>
        <strain evidence="12">K20</strain>
    </source>
</reference>
<dbReference type="Pfam" id="PF03211">
    <property type="entry name" value="Pectate_lyase"/>
    <property type="match status" value="1"/>
</dbReference>
<dbReference type="Gene3D" id="2.160.20.10">
    <property type="entry name" value="Single-stranded right-handed beta-helix, Pectin lyase-like"/>
    <property type="match status" value="1"/>
</dbReference>
<feature type="region of interest" description="Disordered" evidence="10">
    <location>
        <begin position="1"/>
        <end position="50"/>
    </location>
</feature>
<feature type="compositionally biased region" description="Low complexity" evidence="10">
    <location>
        <begin position="21"/>
        <end position="50"/>
    </location>
</feature>
<dbReference type="PANTHER" id="PTHR33407:SF9">
    <property type="entry name" value="PECTATE LYASE F-RELATED"/>
    <property type="match status" value="1"/>
</dbReference>
<keyword evidence="9 11" id="KW-0456">Lyase</keyword>
<dbReference type="RefSeq" id="WP_225250796.1">
    <property type="nucleotide sequence ID" value="NZ_JAIWIU010000077.1"/>
</dbReference>